<keyword evidence="2" id="KW-1185">Reference proteome</keyword>
<dbReference type="Proteomes" id="UP000827872">
    <property type="component" value="Linkage Group LG08"/>
</dbReference>
<gene>
    <name evidence="1" type="ORF">K3G42_018883</name>
</gene>
<accession>A0ACB8FAA5</accession>
<proteinExistence type="predicted"/>
<dbReference type="EMBL" id="CM037621">
    <property type="protein sequence ID" value="KAH8001943.1"/>
    <property type="molecule type" value="Genomic_DNA"/>
</dbReference>
<comment type="caution">
    <text evidence="1">The sequence shown here is derived from an EMBL/GenBank/DDBJ whole genome shotgun (WGS) entry which is preliminary data.</text>
</comment>
<organism evidence="1 2">
    <name type="scientific">Sphaerodactylus townsendi</name>
    <dbReference type="NCBI Taxonomy" id="933632"/>
    <lineage>
        <taxon>Eukaryota</taxon>
        <taxon>Metazoa</taxon>
        <taxon>Chordata</taxon>
        <taxon>Craniata</taxon>
        <taxon>Vertebrata</taxon>
        <taxon>Euteleostomi</taxon>
        <taxon>Lepidosauria</taxon>
        <taxon>Squamata</taxon>
        <taxon>Bifurcata</taxon>
        <taxon>Gekkota</taxon>
        <taxon>Sphaerodactylidae</taxon>
        <taxon>Sphaerodactylus</taxon>
    </lineage>
</organism>
<protein>
    <submittedName>
        <fullName evidence="1">Uncharacterized protein</fullName>
    </submittedName>
</protein>
<reference evidence="1" key="1">
    <citation type="submission" date="2021-08" db="EMBL/GenBank/DDBJ databases">
        <title>The first chromosome-level gecko genome reveals the dynamic sex chromosomes of Neotropical dwarf geckos (Sphaerodactylidae: Sphaerodactylus).</title>
        <authorList>
            <person name="Pinto B.J."/>
            <person name="Keating S.E."/>
            <person name="Gamble T."/>
        </authorList>
    </citation>
    <scope>NUCLEOTIDE SEQUENCE</scope>
    <source>
        <strain evidence="1">TG3544</strain>
    </source>
</reference>
<sequence>MQSATVEDGFRSEKDLEAQIVVHEESNVAWVDMTLGTVLTLESCVAAAPELPRNKGIFAPLSYYEPQFCIDISTPKVDFVT</sequence>
<name>A0ACB8FAA5_9SAUR</name>
<evidence type="ECO:0000313" key="2">
    <source>
        <dbReference type="Proteomes" id="UP000827872"/>
    </source>
</evidence>
<evidence type="ECO:0000313" key="1">
    <source>
        <dbReference type="EMBL" id="KAH8001943.1"/>
    </source>
</evidence>